<feature type="compositionally biased region" description="Basic residues" evidence="3">
    <location>
        <begin position="21"/>
        <end position="30"/>
    </location>
</feature>
<accession>A0A6J3H9T6</accession>
<comment type="pathway">
    <text evidence="1">Lipid metabolism.</text>
</comment>
<gene>
    <name evidence="5" type="primary">MBOAT7</name>
</gene>
<evidence type="ECO:0000256" key="3">
    <source>
        <dbReference type="SAM" id="MobiDB-lite"/>
    </source>
</evidence>
<evidence type="ECO:0000256" key="1">
    <source>
        <dbReference type="ARBA" id="ARBA00005189"/>
    </source>
</evidence>
<evidence type="ECO:0000313" key="4">
    <source>
        <dbReference type="Proteomes" id="UP000504640"/>
    </source>
</evidence>
<dbReference type="PANTHER" id="PTHR13906">
    <property type="entry name" value="PORCUPINE"/>
    <property type="match status" value="1"/>
</dbReference>
<protein>
    <submittedName>
        <fullName evidence="5">Lysophospholipid acyltransferase 7</fullName>
    </submittedName>
</protein>
<keyword evidence="5" id="KW-0012">Acyltransferase</keyword>
<feature type="region of interest" description="Disordered" evidence="3">
    <location>
        <begin position="162"/>
        <end position="192"/>
    </location>
</feature>
<dbReference type="GO" id="GO:0071617">
    <property type="term" value="F:lysophospholipid acyltransferase activity"/>
    <property type="evidence" value="ECO:0007669"/>
    <property type="project" value="TreeGrafter"/>
</dbReference>
<sequence>MSHGPPIESPSHLVYTNSQSRRSHPLRTARHALLPPPSPPHVGPPRQLRHSAASAPREVRTLPSQAWSPAFFPRWPPGPPPPTSSAPPSAATRLGNLRIVTRPRPLGARRSPGFRPFEGKSLSPLPFVNILPYLANLLTPPIILASLIPNYLRSKPKLVAPPASGRVWSRPHQNGDPDSTISEENRNMWPRPRRRPHSVLDYLRSERKFVAPPPVNSSSRLCPKEPEGRPRLISHATLQTPPPFRSLSVPLRAQGFRLLRVPSQKPRPFTYSELGAHCRPGLECCCRLALLAPAPGLLSCPPGALTVASSPARSVGLGWRPEGAAGAGAHWAGEAWPEPRRLAGWDCSAASFPAGGSGPGLKRWGAAAVGLGLTLFTCGPHTLHSLITILGTWALIQAQPCSCHALALAWTFSYLLFFRALSLLGLPTPTPFTNAVQLLLTLKLVSLASEVQDLHLAQRKEMATGFSKGPTLGLLPDVPSLMETLSYSYCYVGIMTGEWACRDSSAAPPLCLFCLPPPWVPVLCPHPARGNLHPSVRCCEGEHVSGSKSHASAGPEVLRGGGWLFSA</sequence>
<evidence type="ECO:0000256" key="2">
    <source>
        <dbReference type="ARBA" id="ARBA00010323"/>
    </source>
</evidence>
<dbReference type="GO" id="GO:0016020">
    <property type="term" value="C:membrane"/>
    <property type="evidence" value="ECO:0007669"/>
    <property type="project" value="TreeGrafter"/>
</dbReference>
<proteinExistence type="inferred from homology"/>
<dbReference type="GO" id="GO:0044233">
    <property type="term" value="C:mitochondria-associated endoplasmic reticulum membrane contact site"/>
    <property type="evidence" value="ECO:0007669"/>
    <property type="project" value="TreeGrafter"/>
</dbReference>
<comment type="similarity">
    <text evidence="2">Belongs to the membrane-bound acyltransferase family.</text>
</comment>
<keyword evidence="4" id="KW-1185">Reference proteome</keyword>
<name>A0A6J3H9T6_SAPAP</name>
<feature type="region of interest" description="Disordered" evidence="3">
    <location>
        <begin position="1"/>
        <end position="61"/>
    </location>
</feature>
<dbReference type="AlphaFoldDB" id="A0A6J3H9T6"/>
<dbReference type="GO" id="GO:0006661">
    <property type="term" value="P:phosphatidylinositol biosynthetic process"/>
    <property type="evidence" value="ECO:0007669"/>
    <property type="project" value="TreeGrafter"/>
</dbReference>
<keyword evidence="5" id="KW-0808">Transferase</keyword>
<dbReference type="GO" id="GO:0030258">
    <property type="term" value="P:lipid modification"/>
    <property type="evidence" value="ECO:0007669"/>
    <property type="project" value="TreeGrafter"/>
</dbReference>
<feature type="compositionally biased region" description="Pro residues" evidence="3">
    <location>
        <begin position="74"/>
        <end position="85"/>
    </location>
</feature>
<dbReference type="PANTHER" id="PTHR13906:SF16">
    <property type="entry name" value="LYSOPHOSPHOLIPID ACYLTRANSFERASE 7"/>
    <property type="match status" value="1"/>
</dbReference>
<feature type="compositionally biased region" description="Pro residues" evidence="3">
    <location>
        <begin position="34"/>
        <end position="43"/>
    </location>
</feature>
<dbReference type="InterPro" id="IPR049941">
    <property type="entry name" value="LPLAT_7/PORCN-like"/>
</dbReference>
<reference evidence="5" key="1">
    <citation type="submission" date="2025-08" db="UniProtKB">
        <authorList>
            <consortium name="RefSeq"/>
        </authorList>
    </citation>
    <scope>IDENTIFICATION</scope>
    <source>
        <tissue evidence="5">Blood</tissue>
    </source>
</reference>
<organism evidence="4 5">
    <name type="scientific">Sapajus apella</name>
    <name type="common">Brown-capped capuchin</name>
    <name type="synonym">Cebus apella</name>
    <dbReference type="NCBI Taxonomy" id="9515"/>
    <lineage>
        <taxon>Eukaryota</taxon>
        <taxon>Metazoa</taxon>
        <taxon>Chordata</taxon>
        <taxon>Craniata</taxon>
        <taxon>Vertebrata</taxon>
        <taxon>Euteleostomi</taxon>
        <taxon>Mammalia</taxon>
        <taxon>Eutheria</taxon>
        <taxon>Euarchontoglires</taxon>
        <taxon>Primates</taxon>
        <taxon>Haplorrhini</taxon>
        <taxon>Platyrrhini</taxon>
        <taxon>Cebidae</taxon>
        <taxon>Cebinae</taxon>
        <taxon>Sapajus</taxon>
    </lineage>
</organism>
<dbReference type="CTD" id="79143"/>
<feature type="region of interest" description="Disordered" evidence="3">
    <location>
        <begin position="72"/>
        <end position="91"/>
    </location>
</feature>
<dbReference type="Proteomes" id="UP000504640">
    <property type="component" value="Unplaced"/>
</dbReference>
<dbReference type="GeneID" id="116544604"/>
<evidence type="ECO:0000313" key="5">
    <source>
        <dbReference type="RefSeq" id="XP_032126991.1"/>
    </source>
</evidence>
<dbReference type="RefSeq" id="XP_032126991.1">
    <property type="nucleotide sequence ID" value="XM_032271100.1"/>
</dbReference>